<keyword evidence="4" id="KW-1185">Reference proteome</keyword>
<feature type="signal peptide" evidence="2">
    <location>
        <begin position="1"/>
        <end position="25"/>
    </location>
</feature>
<proteinExistence type="predicted"/>
<sequence>MRSLFISVPFLQLCISFIHRHVTSSEKSACRRARSRSSSRDPTPSQRLEGYHVPCGFISWCSEEASSLAQTFSLQSSLFLGFFPLSLCGQTTGE</sequence>
<evidence type="ECO:0000256" key="2">
    <source>
        <dbReference type="SAM" id="SignalP"/>
    </source>
</evidence>
<evidence type="ECO:0000256" key="1">
    <source>
        <dbReference type="SAM" id="MobiDB-lite"/>
    </source>
</evidence>
<comment type="caution">
    <text evidence="3">The sequence shown here is derived from an EMBL/GenBank/DDBJ whole genome shotgun (WGS) entry which is preliminary data.</text>
</comment>
<reference evidence="3" key="1">
    <citation type="submission" date="2020-08" db="EMBL/GenBank/DDBJ databases">
        <title>Multicomponent nature underlies the extraordinary mechanical properties of spider dragline silk.</title>
        <authorList>
            <person name="Kono N."/>
            <person name="Nakamura H."/>
            <person name="Mori M."/>
            <person name="Yoshida Y."/>
            <person name="Ohtoshi R."/>
            <person name="Malay A.D."/>
            <person name="Moran D.A.P."/>
            <person name="Tomita M."/>
            <person name="Numata K."/>
            <person name="Arakawa K."/>
        </authorList>
    </citation>
    <scope>NUCLEOTIDE SEQUENCE</scope>
</reference>
<accession>A0A8X6YW70</accession>
<dbReference type="AlphaFoldDB" id="A0A8X6YW70"/>
<dbReference type="EMBL" id="BMAV01023317">
    <property type="protein sequence ID" value="GFY78969.1"/>
    <property type="molecule type" value="Genomic_DNA"/>
</dbReference>
<evidence type="ECO:0000313" key="3">
    <source>
        <dbReference type="EMBL" id="GFY78969.1"/>
    </source>
</evidence>
<gene>
    <name evidence="3" type="ORF">TNIN_125201</name>
</gene>
<evidence type="ECO:0008006" key="5">
    <source>
        <dbReference type="Google" id="ProtNLM"/>
    </source>
</evidence>
<organism evidence="3 4">
    <name type="scientific">Trichonephila inaurata madagascariensis</name>
    <dbReference type="NCBI Taxonomy" id="2747483"/>
    <lineage>
        <taxon>Eukaryota</taxon>
        <taxon>Metazoa</taxon>
        <taxon>Ecdysozoa</taxon>
        <taxon>Arthropoda</taxon>
        <taxon>Chelicerata</taxon>
        <taxon>Arachnida</taxon>
        <taxon>Araneae</taxon>
        <taxon>Araneomorphae</taxon>
        <taxon>Entelegynae</taxon>
        <taxon>Araneoidea</taxon>
        <taxon>Nephilidae</taxon>
        <taxon>Trichonephila</taxon>
        <taxon>Trichonephila inaurata</taxon>
    </lineage>
</organism>
<feature type="region of interest" description="Disordered" evidence="1">
    <location>
        <begin position="24"/>
        <end position="49"/>
    </location>
</feature>
<protein>
    <recommendedName>
        <fullName evidence="5">Secreted protein</fullName>
    </recommendedName>
</protein>
<feature type="chain" id="PRO_5036445105" description="Secreted protein" evidence="2">
    <location>
        <begin position="26"/>
        <end position="94"/>
    </location>
</feature>
<dbReference type="Proteomes" id="UP000886998">
    <property type="component" value="Unassembled WGS sequence"/>
</dbReference>
<keyword evidence="2" id="KW-0732">Signal</keyword>
<name>A0A8X6YW70_9ARAC</name>
<evidence type="ECO:0000313" key="4">
    <source>
        <dbReference type="Proteomes" id="UP000886998"/>
    </source>
</evidence>